<geneLocation type="plasmid" evidence="2 3">
    <name>unnamed6</name>
</geneLocation>
<feature type="compositionally biased region" description="Low complexity" evidence="1">
    <location>
        <begin position="30"/>
        <end position="54"/>
    </location>
</feature>
<sequence length="99" mass="10867">MSNKPDLSNRRTRAQIKPAPDEHVDPIEPPQAAQPTAAQAGAPAASKPKPAAAPRDLNLQVSDEVFETIDYAKFKTKLTKRAIVEQAVLAHWAQYRPTQ</sequence>
<reference evidence="2" key="1">
    <citation type="submission" date="2022-07" db="EMBL/GenBank/DDBJ databases">
        <authorList>
            <person name="Wu T."/>
        </authorList>
    </citation>
    <scope>NUCLEOTIDE SEQUENCE</scope>
    <source>
        <strain evidence="2">SD-1</strain>
        <plasmid evidence="2">unnamed6</plasmid>
    </source>
</reference>
<keyword evidence="2" id="KW-0614">Plasmid</keyword>
<feature type="region of interest" description="Disordered" evidence="1">
    <location>
        <begin position="1"/>
        <end position="56"/>
    </location>
</feature>
<name>A0AAX3EQK6_PAEUR</name>
<evidence type="ECO:0000313" key="3">
    <source>
        <dbReference type="Proteomes" id="UP001163293"/>
    </source>
</evidence>
<dbReference type="Proteomes" id="UP001163293">
    <property type="component" value="Plasmid unnamed6"/>
</dbReference>
<dbReference type="RefSeq" id="WP_264450245.1">
    <property type="nucleotide sequence ID" value="NZ_CP101191.1"/>
</dbReference>
<evidence type="ECO:0000313" key="2">
    <source>
        <dbReference type="EMBL" id="UYW00230.1"/>
    </source>
</evidence>
<proteinExistence type="predicted"/>
<evidence type="ECO:0000256" key="1">
    <source>
        <dbReference type="SAM" id="MobiDB-lite"/>
    </source>
</evidence>
<dbReference type="EMBL" id="CP101191">
    <property type="protein sequence ID" value="UYW00230.1"/>
    <property type="molecule type" value="Genomic_DNA"/>
</dbReference>
<protein>
    <submittedName>
        <fullName evidence="2">Uncharacterized protein</fullName>
    </submittedName>
</protein>
<gene>
    <name evidence="2" type="ORF">NL394_23845</name>
</gene>
<accession>A0AAX3EQK6</accession>
<organism evidence="2 3">
    <name type="scientific">Paenarthrobacter ureafaciens</name>
    <dbReference type="NCBI Taxonomy" id="37931"/>
    <lineage>
        <taxon>Bacteria</taxon>
        <taxon>Bacillati</taxon>
        <taxon>Actinomycetota</taxon>
        <taxon>Actinomycetes</taxon>
        <taxon>Micrococcales</taxon>
        <taxon>Micrococcaceae</taxon>
        <taxon>Paenarthrobacter</taxon>
    </lineage>
</organism>
<dbReference type="AlphaFoldDB" id="A0AAX3EQK6"/>
<keyword evidence="3" id="KW-1185">Reference proteome</keyword>